<dbReference type="EMBL" id="CM000781">
    <property type="protein sequence ID" value="AQK70065.1"/>
    <property type="molecule type" value="Genomic_DNA"/>
</dbReference>
<proteinExistence type="predicted"/>
<feature type="region of interest" description="Disordered" evidence="1">
    <location>
        <begin position="97"/>
        <end position="117"/>
    </location>
</feature>
<dbReference type="EMBL" id="CM000781">
    <property type="protein sequence ID" value="AQK70067.1"/>
    <property type="molecule type" value="Genomic_DNA"/>
</dbReference>
<name>A0A1D6H5H0_MAIZE</name>
<dbReference type="AlphaFoldDB" id="A0A1D6H5H0"/>
<sequence>MGMACWCLKTLEGNILARRRLGPALPCRSKSSAYEGCSQSPEQMEWSSESGHCACNLDSGQYQSQCSAAIQLIGAGDSAHQILEIRNMHQKTSILSMKQSLMSKGGEGKEPSYQTSR</sequence>
<protein>
    <submittedName>
        <fullName evidence="2">Uncharacterized protein</fullName>
    </submittedName>
</protein>
<gene>
    <name evidence="2" type="ORF">ZEAMMB73_Zm00001d016101</name>
</gene>
<accession>A0A1D6H5H0</accession>
<evidence type="ECO:0000256" key="1">
    <source>
        <dbReference type="SAM" id="MobiDB-lite"/>
    </source>
</evidence>
<reference evidence="2" key="1">
    <citation type="submission" date="2015-12" db="EMBL/GenBank/DDBJ databases">
        <title>Update maize B73 reference genome by single molecule sequencing technologies.</title>
        <authorList>
            <consortium name="Maize Genome Sequencing Project"/>
            <person name="Ware D."/>
        </authorList>
    </citation>
    <scope>NUCLEOTIDE SEQUENCE</scope>
    <source>
        <tissue evidence="2">Seedling</tissue>
    </source>
</reference>
<organism evidence="2">
    <name type="scientific">Zea mays</name>
    <name type="common">Maize</name>
    <dbReference type="NCBI Taxonomy" id="4577"/>
    <lineage>
        <taxon>Eukaryota</taxon>
        <taxon>Viridiplantae</taxon>
        <taxon>Streptophyta</taxon>
        <taxon>Embryophyta</taxon>
        <taxon>Tracheophyta</taxon>
        <taxon>Spermatophyta</taxon>
        <taxon>Magnoliopsida</taxon>
        <taxon>Liliopsida</taxon>
        <taxon>Poales</taxon>
        <taxon>Poaceae</taxon>
        <taxon>PACMAD clade</taxon>
        <taxon>Panicoideae</taxon>
        <taxon>Andropogonodae</taxon>
        <taxon>Andropogoneae</taxon>
        <taxon>Tripsacinae</taxon>
        <taxon>Zea</taxon>
    </lineage>
</organism>
<evidence type="ECO:0000313" key="2">
    <source>
        <dbReference type="EMBL" id="AQK70067.1"/>
    </source>
</evidence>